<dbReference type="RefSeq" id="WP_186840069.1">
    <property type="nucleotide sequence ID" value="NZ_JACOOZ010000003.1"/>
</dbReference>
<name>A0ABR7F0Z1_9FIRM</name>
<comment type="caution">
    <text evidence="1">The sequence shown here is derived from an EMBL/GenBank/DDBJ whole genome shotgun (WGS) entry which is preliminary data.</text>
</comment>
<evidence type="ECO:0000313" key="1">
    <source>
        <dbReference type="EMBL" id="MBC5667282.1"/>
    </source>
</evidence>
<proteinExistence type="predicted"/>
<organism evidence="1 2">
    <name type="scientific">Eubacterium segne</name>
    <dbReference type="NCBI Taxonomy" id="2763045"/>
    <lineage>
        <taxon>Bacteria</taxon>
        <taxon>Bacillati</taxon>
        <taxon>Bacillota</taxon>
        <taxon>Clostridia</taxon>
        <taxon>Eubacteriales</taxon>
        <taxon>Eubacteriaceae</taxon>
        <taxon>Eubacterium</taxon>
    </lineage>
</organism>
<sequence>MEILGNNLYKFFSRIDPTGKYADITYASTNYEVWKVSEELFKNMCDMPEENFVRLAGEDAWWRQCDGSVLGVPDTKFKVNGKYIIGWDTPIYASKIGYKYENLTDYLCNCLGVSSAKNICACCVDLAKYNNMTMAELFEKYGE</sequence>
<accession>A0ABR7F0Z1</accession>
<protein>
    <submittedName>
        <fullName evidence="1">Uncharacterized protein</fullName>
    </submittedName>
</protein>
<gene>
    <name evidence="1" type="ORF">H8S00_04690</name>
</gene>
<dbReference type="EMBL" id="JACOOZ010000003">
    <property type="protein sequence ID" value="MBC5667282.1"/>
    <property type="molecule type" value="Genomic_DNA"/>
</dbReference>
<reference evidence="1 2" key="1">
    <citation type="submission" date="2020-08" db="EMBL/GenBank/DDBJ databases">
        <title>Genome public.</title>
        <authorList>
            <person name="Liu C."/>
            <person name="Sun Q."/>
        </authorList>
    </citation>
    <scope>NUCLEOTIDE SEQUENCE [LARGE SCALE GENOMIC DNA]</scope>
    <source>
        <strain evidence="1 2">BX4</strain>
    </source>
</reference>
<evidence type="ECO:0000313" key="2">
    <source>
        <dbReference type="Proteomes" id="UP000597877"/>
    </source>
</evidence>
<dbReference type="Proteomes" id="UP000597877">
    <property type="component" value="Unassembled WGS sequence"/>
</dbReference>
<keyword evidence="2" id="KW-1185">Reference proteome</keyword>